<evidence type="ECO:0000256" key="5">
    <source>
        <dbReference type="PIRSR" id="PIRSR000105-2"/>
    </source>
</evidence>
<dbReference type="UniPathway" id="UPA00863"/>
<accession>A0A562JIF8</accession>
<keyword evidence="9" id="KW-1185">Reference proteome</keyword>
<feature type="binding site" evidence="5">
    <location>
        <position position="36"/>
    </location>
    <ligand>
        <name>NAD(+)</name>
        <dbReference type="ChEBI" id="CHEBI:57540"/>
    </ligand>
</feature>
<dbReference type="Pfam" id="PF00725">
    <property type="entry name" value="3HCDH"/>
    <property type="match status" value="1"/>
</dbReference>
<protein>
    <submittedName>
        <fullName evidence="8">3-hydroxybutyryl-CoA dehydrogenase</fullName>
    </submittedName>
</protein>
<feature type="binding site" evidence="5">
    <location>
        <position position="146"/>
    </location>
    <ligand>
        <name>NAD(+)</name>
        <dbReference type="ChEBI" id="CHEBI:57540"/>
    </ligand>
</feature>
<dbReference type="PIRSF" id="PIRSF000105">
    <property type="entry name" value="HCDH"/>
    <property type="match status" value="1"/>
</dbReference>
<dbReference type="OrthoDB" id="9815331at2"/>
<dbReference type="InterPro" id="IPR036291">
    <property type="entry name" value="NAD(P)-bd_dom_sf"/>
</dbReference>
<name>A0A562JIF8_9FIRM</name>
<dbReference type="SUPFAM" id="SSF48179">
    <property type="entry name" value="6-phosphogluconate dehydrogenase C-terminal domain-like"/>
    <property type="match status" value="1"/>
</dbReference>
<evidence type="ECO:0000256" key="2">
    <source>
        <dbReference type="ARBA" id="ARBA00009463"/>
    </source>
</evidence>
<feature type="domain" description="3-hydroxyacyl-CoA dehydrogenase NAD binding" evidence="7">
    <location>
        <begin position="8"/>
        <end position="187"/>
    </location>
</feature>
<dbReference type="Pfam" id="PF02737">
    <property type="entry name" value="3HCDH_N"/>
    <property type="match status" value="1"/>
</dbReference>
<dbReference type="GO" id="GO:0016616">
    <property type="term" value="F:oxidoreductase activity, acting on the CH-OH group of donors, NAD or NADP as acceptor"/>
    <property type="evidence" value="ECO:0007669"/>
    <property type="project" value="InterPro"/>
</dbReference>
<dbReference type="AlphaFoldDB" id="A0A562JIF8"/>
<evidence type="ECO:0000256" key="3">
    <source>
        <dbReference type="ARBA" id="ARBA00023002"/>
    </source>
</evidence>
<feature type="binding site" evidence="5">
    <location>
        <position position="100"/>
    </location>
    <ligand>
        <name>NAD(+)</name>
        <dbReference type="ChEBI" id="CHEBI:57540"/>
    </ligand>
</feature>
<dbReference type="InterPro" id="IPR006108">
    <property type="entry name" value="3HC_DH_C"/>
</dbReference>
<dbReference type="PANTHER" id="PTHR48075">
    <property type="entry name" value="3-HYDROXYACYL-COA DEHYDROGENASE FAMILY PROTEIN"/>
    <property type="match status" value="1"/>
</dbReference>
<evidence type="ECO:0000256" key="1">
    <source>
        <dbReference type="ARBA" id="ARBA00005086"/>
    </source>
</evidence>
<dbReference type="InterPro" id="IPR006176">
    <property type="entry name" value="3-OHacyl-CoA_DH_NAD-bd"/>
</dbReference>
<dbReference type="InterPro" id="IPR013328">
    <property type="entry name" value="6PGD_dom2"/>
</dbReference>
<reference evidence="8 9" key="1">
    <citation type="submission" date="2019-07" db="EMBL/GenBank/DDBJ databases">
        <title>Genomic Encyclopedia of Type Strains, Phase I: the one thousand microbial genomes (KMG-I) project.</title>
        <authorList>
            <person name="Kyrpides N."/>
        </authorList>
    </citation>
    <scope>NUCLEOTIDE SEQUENCE [LARGE SCALE GENOMIC DNA]</scope>
    <source>
        <strain evidence="8 9">DSM 13558</strain>
    </source>
</reference>
<evidence type="ECO:0000259" key="7">
    <source>
        <dbReference type="Pfam" id="PF02737"/>
    </source>
</evidence>
<dbReference type="InterPro" id="IPR022694">
    <property type="entry name" value="3-OHacyl-CoA_DH"/>
</dbReference>
<dbReference type="RefSeq" id="WP_145080649.1">
    <property type="nucleotide sequence ID" value="NZ_VLKH01000002.1"/>
</dbReference>
<gene>
    <name evidence="8" type="ORF">LY60_00969</name>
</gene>
<dbReference type="GO" id="GO:0019605">
    <property type="term" value="P:butyrate metabolic process"/>
    <property type="evidence" value="ECO:0007669"/>
    <property type="project" value="UniProtKB-UniPathway"/>
</dbReference>
<dbReference type="Proteomes" id="UP000315343">
    <property type="component" value="Unassembled WGS sequence"/>
</dbReference>
<keyword evidence="3" id="KW-0560">Oxidoreductase</keyword>
<dbReference type="GO" id="GO:0070403">
    <property type="term" value="F:NAD+ binding"/>
    <property type="evidence" value="ECO:0007669"/>
    <property type="project" value="InterPro"/>
</dbReference>
<evidence type="ECO:0000313" key="8">
    <source>
        <dbReference type="EMBL" id="TWH82664.1"/>
    </source>
</evidence>
<dbReference type="PROSITE" id="PS00067">
    <property type="entry name" value="3HCDH"/>
    <property type="match status" value="1"/>
</dbReference>
<keyword evidence="5" id="KW-0520">NAD</keyword>
<feature type="domain" description="3-hydroxyacyl-CoA dehydrogenase C-terminal" evidence="6">
    <location>
        <begin position="190"/>
        <end position="288"/>
    </location>
</feature>
<dbReference type="FunFam" id="3.40.50.720:FF:000009">
    <property type="entry name" value="Fatty oxidation complex, alpha subunit"/>
    <property type="match status" value="1"/>
</dbReference>
<comment type="similarity">
    <text evidence="2">Belongs to the 3-hydroxyacyl-CoA dehydrogenase family.</text>
</comment>
<organism evidence="8 9">
    <name type="scientific">Sedimentibacter saalensis</name>
    <dbReference type="NCBI Taxonomy" id="130788"/>
    <lineage>
        <taxon>Bacteria</taxon>
        <taxon>Bacillati</taxon>
        <taxon>Bacillota</taxon>
        <taxon>Tissierellia</taxon>
        <taxon>Sedimentibacter</taxon>
    </lineage>
</organism>
<comment type="caution">
    <text evidence="8">The sequence shown here is derived from an EMBL/GenBank/DDBJ whole genome shotgun (WGS) entry which is preliminary data.</text>
</comment>
<dbReference type="Gene3D" id="3.40.50.720">
    <property type="entry name" value="NAD(P)-binding Rossmann-like Domain"/>
    <property type="match status" value="1"/>
</dbReference>
<comment type="pathway">
    <text evidence="1">Lipid metabolism; butanoate metabolism.</text>
</comment>
<dbReference type="EMBL" id="VLKH01000002">
    <property type="protein sequence ID" value="TWH82664.1"/>
    <property type="molecule type" value="Genomic_DNA"/>
</dbReference>
<proteinExistence type="inferred from homology"/>
<dbReference type="SUPFAM" id="SSF51735">
    <property type="entry name" value="NAD(P)-binding Rossmann-fold domains"/>
    <property type="match status" value="1"/>
</dbReference>
<feature type="binding site" evidence="5">
    <location>
        <position position="122"/>
    </location>
    <ligand>
        <name>NAD(+)</name>
        <dbReference type="ChEBI" id="CHEBI:57540"/>
    </ligand>
</feature>
<evidence type="ECO:0000259" key="6">
    <source>
        <dbReference type="Pfam" id="PF00725"/>
    </source>
</evidence>
<dbReference type="Gene3D" id="1.10.1040.10">
    <property type="entry name" value="N-(1-d-carboxylethyl)-l-norvaline Dehydrogenase, domain 2"/>
    <property type="match status" value="1"/>
</dbReference>
<evidence type="ECO:0000313" key="9">
    <source>
        <dbReference type="Proteomes" id="UP000315343"/>
    </source>
</evidence>
<feature type="binding site" evidence="5">
    <location>
        <position position="280"/>
    </location>
    <ligand>
        <name>NAD(+)</name>
        <dbReference type="ChEBI" id="CHEBI:57540"/>
    </ligand>
</feature>
<dbReference type="PANTHER" id="PTHR48075:SF5">
    <property type="entry name" value="3-HYDROXYBUTYRYL-COA DEHYDROGENASE"/>
    <property type="match status" value="1"/>
</dbReference>
<dbReference type="InterPro" id="IPR006180">
    <property type="entry name" value="3-OHacyl-CoA_DH_CS"/>
</dbReference>
<sequence length="317" mass="35844">MKLEDIKKIGVAGGGTMGSGIAQIFAQNGYEVVVTDIAEKYLENTKRIILLNQKTLIDEGLLTEEEAQTSLKNISYSTDKNVFSDADMIVEAIIEKMDIKQDYWKEVESIARHDCIFATNTSGLSINGICQKVSNKGRFIGMHWWNPPHIIPLIELVKADETTEETVNLLKELVSKIGKESVVVLKDVNGFIGNRIQFAVYREALKIVEDGIATVEDVDKAMKYGPGFRYPVLGPFETADLGGLDTFYYISSYLFNEISDEKRPTKLQQNLMDNQMLGVKSGRGWYDYSDGKGEEAMSRRDKNFYKMLKHIHKEKQN</sequence>
<feature type="binding site" evidence="5">
    <location>
        <begin position="13"/>
        <end position="18"/>
    </location>
    <ligand>
        <name>NAD(+)</name>
        <dbReference type="ChEBI" id="CHEBI:57540"/>
    </ligand>
</feature>
<evidence type="ECO:0000256" key="4">
    <source>
        <dbReference type="PIRSR" id="PIRSR000105-1"/>
    </source>
</evidence>
<feature type="binding site" evidence="5">
    <location>
        <position position="95"/>
    </location>
    <ligand>
        <name>NAD(+)</name>
        <dbReference type="ChEBI" id="CHEBI:57540"/>
    </ligand>
</feature>
<feature type="site" description="Important for catalytic activity" evidence="4">
    <location>
        <position position="143"/>
    </location>
</feature>
<dbReference type="InterPro" id="IPR008927">
    <property type="entry name" value="6-PGluconate_DH-like_C_sf"/>
</dbReference>